<dbReference type="InterPro" id="IPR036388">
    <property type="entry name" value="WH-like_DNA-bd_sf"/>
</dbReference>
<evidence type="ECO:0000259" key="5">
    <source>
        <dbReference type="PROSITE" id="PS51118"/>
    </source>
</evidence>
<dbReference type="Pfam" id="PF01638">
    <property type="entry name" value="HxlR"/>
    <property type="match status" value="1"/>
</dbReference>
<dbReference type="Gene3D" id="1.10.10.10">
    <property type="entry name" value="Winged helix-like DNA-binding domain superfamily/Winged helix DNA-binding domain"/>
    <property type="match status" value="1"/>
</dbReference>
<evidence type="ECO:0000256" key="3">
    <source>
        <dbReference type="ARBA" id="ARBA00023163"/>
    </source>
</evidence>
<keyword evidence="3" id="KW-0804">Transcription</keyword>
<dbReference type="SUPFAM" id="SSF46785">
    <property type="entry name" value="Winged helix' DNA-binding domain"/>
    <property type="match status" value="1"/>
</dbReference>
<reference evidence="6 7" key="1">
    <citation type="submission" date="2013-01" db="EMBL/GenBank/DDBJ databases">
        <title>Whole genome shotgun sequence of Gordonia soli NBRC 108243.</title>
        <authorList>
            <person name="Isaki-Nakamura S."/>
            <person name="Hosoyama A."/>
            <person name="Tsuchikane K."/>
            <person name="Ando Y."/>
            <person name="Baba S."/>
            <person name="Ohji S."/>
            <person name="Hamada M."/>
            <person name="Tamura T."/>
            <person name="Yamazoe A."/>
            <person name="Yamazaki S."/>
            <person name="Fujita N."/>
        </authorList>
    </citation>
    <scope>NUCLEOTIDE SEQUENCE [LARGE SCALE GENOMIC DNA]</scope>
    <source>
        <strain evidence="6 7">NBRC 108243</strain>
    </source>
</reference>
<keyword evidence="7" id="KW-1185">Reference proteome</keyword>
<dbReference type="STRING" id="1223545.GS4_20_01840"/>
<dbReference type="PROSITE" id="PS51118">
    <property type="entry name" value="HTH_HXLR"/>
    <property type="match status" value="1"/>
</dbReference>
<dbReference type="PANTHER" id="PTHR33204:SF37">
    <property type="entry name" value="HTH-TYPE TRANSCRIPTIONAL REGULATOR YODB"/>
    <property type="match status" value="1"/>
</dbReference>
<dbReference type="eggNOG" id="COG1733">
    <property type="taxonomic scope" value="Bacteria"/>
</dbReference>
<evidence type="ECO:0000313" key="6">
    <source>
        <dbReference type="EMBL" id="GAC69118.1"/>
    </source>
</evidence>
<evidence type="ECO:0000256" key="1">
    <source>
        <dbReference type="ARBA" id="ARBA00023015"/>
    </source>
</evidence>
<feature type="region of interest" description="Disordered" evidence="4">
    <location>
        <begin position="1"/>
        <end position="28"/>
    </location>
</feature>
<feature type="domain" description="HTH hxlR-type" evidence="5">
    <location>
        <begin position="33"/>
        <end position="132"/>
    </location>
</feature>
<keyword evidence="2" id="KW-0238">DNA-binding</keyword>
<name>M0QKN2_9ACTN</name>
<dbReference type="AlphaFoldDB" id="M0QKN2"/>
<dbReference type="GO" id="GO:0003677">
    <property type="term" value="F:DNA binding"/>
    <property type="evidence" value="ECO:0007669"/>
    <property type="project" value="UniProtKB-KW"/>
</dbReference>
<comment type="caution">
    <text evidence="6">The sequence shown here is derived from an EMBL/GenBank/DDBJ whole genome shotgun (WGS) entry which is preliminary data.</text>
</comment>
<accession>M0QKN2</accession>
<dbReference type="RefSeq" id="WP_007621855.1">
    <property type="nucleotide sequence ID" value="NZ_BANX01000020.1"/>
</dbReference>
<dbReference type="EMBL" id="BANX01000020">
    <property type="protein sequence ID" value="GAC69118.1"/>
    <property type="molecule type" value="Genomic_DNA"/>
</dbReference>
<dbReference type="PANTHER" id="PTHR33204">
    <property type="entry name" value="TRANSCRIPTIONAL REGULATOR, MARR FAMILY"/>
    <property type="match status" value="1"/>
</dbReference>
<gene>
    <name evidence="6" type="ORF">GS4_20_01840</name>
</gene>
<dbReference type="InterPro" id="IPR002577">
    <property type="entry name" value="HTH_HxlR"/>
</dbReference>
<evidence type="ECO:0000256" key="2">
    <source>
        <dbReference type="ARBA" id="ARBA00023125"/>
    </source>
</evidence>
<dbReference type="InterPro" id="IPR036390">
    <property type="entry name" value="WH_DNA-bd_sf"/>
</dbReference>
<keyword evidence="1" id="KW-0805">Transcription regulation</keyword>
<evidence type="ECO:0000313" key="7">
    <source>
        <dbReference type="Proteomes" id="UP000011666"/>
    </source>
</evidence>
<organism evidence="6 7">
    <name type="scientific">Gordonia soli NBRC 108243</name>
    <dbReference type="NCBI Taxonomy" id="1223545"/>
    <lineage>
        <taxon>Bacteria</taxon>
        <taxon>Bacillati</taxon>
        <taxon>Actinomycetota</taxon>
        <taxon>Actinomycetes</taxon>
        <taxon>Mycobacteriales</taxon>
        <taxon>Gordoniaceae</taxon>
        <taxon>Gordonia</taxon>
    </lineage>
</organism>
<dbReference type="Proteomes" id="UP000011666">
    <property type="component" value="Unassembled WGS sequence"/>
</dbReference>
<dbReference type="OrthoDB" id="370168at2"/>
<protein>
    <submittedName>
        <fullName evidence="6">Putative HxlR family transcriptional regulator</fullName>
    </submittedName>
</protein>
<sequence>MVATSAAPPPPSNRPASASPSPSPPRDELVADCRVRAATDLLMHRWDPVVLAALDEKSRDRSALRAAIGQISDKVLGQTLDRLEASGLITRMRTRTAPPRAVLSLTPLGTSFCRGPLQALGDWAETHGDDLLDAMSAGGDHAVTAEAENGVRAYSGTPHPSG</sequence>
<evidence type="ECO:0000256" key="4">
    <source>
        <dbReference type="SAM" id="MobiDB-lite"/>
    </source>
</evidence>
<proteinExistence type="predicted"/>